<evidence type="ECO:0000256" key="1">
    <source>
        <dbReference type="SAM" id="SignalP"/>
    </source>
</evidence>
<comment type="caution">
    <text evidence="2">The sequence shown here is derived from an EMBL/GenBank/DDBJ whole genome shotgun (WGS) entry which is preliminary data.</text>
</comment>
<evidence type="ECO:0000313" key="2">
    <source>
        <dbReference type="EMBL" id="GEM46920.1"/>
    </source>
</evidence>
<feature type="signal peptide" evidence="1">
    <location>
        <begin position="1"/>
        <end position="17"/>
    </location>
</feature>
<reference evidence="2 3" key="1">
    <citation type="submission" date="2019-07" db="EMBL/GenBank/DDBJ databases">
        <title>Whole genome shotgun sequence of Deinococcus cellulosilyticus NBRC 106333.</title>
        <authorList>
            <person name="Hosoyama A."/>
            <person name="Uohara A."/>
            <person name="Ohji S."/>
            <person name="Ichikawa N."/>
        </authorList>
    </citation>
    <scope>NUCLEOTIDE SEQUENCE [LARGE SCALE GENOMIC DNA]</scope>
    <source>
        <strain evidence="2 3">NBRC 106333</strain>
    </source>
</reference>
<gene>
    <name evidence="2" type="ORF">DC3_25550</name>
</gene>
<evidence type="ECO:0000313" key="3">
    <source>
        <dbReference type="Proteomes" id="UP000321306"/>
    </source>
</evidence>
<dbReference type="Proteomes" id="UP000321306">
    <property type="component" value="Unassembled WGS sequence"/>
</dbReference>
<name>A0A511N241_DEIC1</name>
<sequence length="233" mass="25690">MKHLTTLLVLTSTSAFALAPLPARTVGTTYLQVPLEDLKAELQQQNILARTTPTELTLNLNGITLQVPLTPYNTQGEHYFINNLLDRILQKQPVRIQGWDQLNVTTKGLTLTLQPTGPDTNFRNWYRAAAEFWFTRSRPGKDHMVQQNPQDPEEPVVLQGVAPSLKNRILVAVGTNAQGKVFSDASPIDTTGHYELQVPSANTPGNVTFMVFTGAYISGAAKPFEVLKGQPVK</sequence>
<dbReference type="RefSeq" id="WP_146884757.1">
    <property type="nucleotide sequence ID" value="NZ_BJXB01000010.1"/>
</dbReference>
<proteinExistence type="predicted"/>
<organism evidence="2 3">
    <name type="scientific">Deinococcus cellulosilyticus (strain DSM 18568 / NBRC 106333 / KACC 11606 / 5516J-15)</name>
    <dbReference type="NCBI Taxonomy" id="1223518"/>
    <lineage>
        <taxon>Bacteria</taxon>
        <taxon>Thermotogati</taxon>
        <taxon>Deinococcota</taxon>
        <taxon>Deinococci</taxon>
        <taxon>Deinococcales</taxon>
        <taxon>Deinococcaceae</taxon>
        <taxon>Deinococcus</taxon>
    </lineage>
</organism>
<dbReference type="EMBL" id="BJXB01000010">
    <property type="protein sequence ID" value="GEM46920.1"/>
    <property type="molecule type" value="Genomic_DNA"/>
</dbReference>
<dbReference type="AlphaFoldDB" id="A0A511N241"/>
<keyword evidence="3" id="KW-1185">Reference proteome</keyword>
<accession>A0A511N241</accession>
<feature type="chain" id="PRO_5022245825" evidence="1">
    <location>
        <begin position="18"/>
        <end position="233"/>
    </location>
</feature>
<keyword evidence="1" id="KW-0732">Signal</keyword>
<protein>
    <submittedName>
        <fullName evidence="2">Uncharacterized protein</fullName>
    </submittedName>
</protein>